<gene>
    <name evidence="2" type="ORF">SAMN05444401_2874</name>
</gene>
<protein>
    <submittedName>
        <fullName evidence="2">PRiA4b ORF-3-like protein</fullName>
    </submittedName>
</protein>
<name>A0A1M6ILD4_9CLOT</name>
<keyword evidence="3" id="KW-1185">Reference proteome</keyword>
<dbReference type="RefSeq" id="WP_073008000.1">
    <property type="nucleotide sequence ID" value="NZ_FQZO01000004.1"/>
</dbReference>
<dbReference type="STRING" id="1121298.SAMN05444401_2874"/>
<dbReference type="PANTHER" id="PTHR41878:SF1">
    <property type="entry name" value="TNPR PROTEIN"/>
    <property type="match status" value="1"/>
</dbReference>
<dbReference type="Proteomes" id="UP000184080">
    <property type="component" value="Unassembled WGS sequence"/>
</dbReference>
<dbReference type="PANTHER" id="PTHR41878">
    <property type="entry name" value="LEXA REPRESSOR-RELATED"/>
    <property type="match status" value="1"/>
</dbReference>
<organism evidence="2 3">
    <name type="scientific">Clostridium amylolyticum</name>
    <dbReference type="NCBI Taxonomy" id="1121298"/>
    <lineage>
        <taxon>Bacteria</taxon>
        <taxon>Bacillati</taxon>
        <taxon>Bacillota</taxon>
        <taxon>Clostridia</taxon>
        <taxon>Eubacteriales</taxon>
        <taxon>Clostridiaceae</taxon>
        <taxon>Clostridium</taxon>
    </lineage>
</organism>
<evidence type="ECO:0000259" key="1">
    <source>
        <dbReference type="Pfam" id="PF07929"/>
    </source>
</evidence>
<feature type="domain" description="Plasmid pRiA4b Orf3-like" evidence="1">
    <location>
        <begin position="6"/>
        <end position="142"/>
    </location>
</feature>
<dbReference type="AlphaFoldDB" id="A0A1M6ILD4"/>
<sequence>MKYSGYNITFTIEDSFPSIWRNLEVPANINFYEMHKIIQAIFSWTNKKDYGFFFNEELEVCDTRKEGAKVLSLCKNVLDIKVPIKKVINDYSSCKYIYNQSWEVNISWQRITSKDIKEIKCVDGQHASPPEEAEDIYNYYSISCKCNGKRYFDNKKLAPLNDMEEEDCELKKYNGLCVNNYNTRLINENLSNNFI</sequence>
<dbReference type="Gene3D" id="3.10.290.30">
    <property type="entry name" value="MM3350-like"/>
    <property type="match status" value="1"/>
</dbReference>
<accession>A0A1M6ILD4</accession>
<dbReference type="InterPro" id="IPR012912">
    <property type="entry name" value="Plasmid_pRiA4b_Orf3-like"/>
</dbReference>
<proteinExistence type="predicted"/>
<evidence type="ECO:0000313" key="3">
    <source>
        <dbReference type="Proteomes" id="UP000184080"/>
    </source>
</evidence>
<reference evidence="2 3" key="1">
    <citation type="submission" date="2016-11" db="EMBL/GenBank/DDBJ databases">
        <authorList>
            <person name="Jaros S."/>
            <person name="Januszkiewicz K."/>
            <person name="Wedrychowicz H."/>
        </authorList>
    </citation>
    <scope>NUCLEOTIDE SEQUENCE [LARGE SCALE GENOMIC DNA]</scope>
    <source>
        <strain evidence="2 3">DSM 21864</strain>
    </source>
</reference>
<dbReference type="Pfam" id="PF07929">
    <property type="entry name" value="PRiA4_ORF3"/>
    <property type="match status" value="1"/>
</dbReference>
<dbReference type="EMBL" id="FQZO01000004">
    <property type="protein sequence ID" value="SHJ35209.1"/>
    <property type="molecule type" value="Genomic_DNA"/>
</dbReference>
<dbReference type="OrthoDB" id="9801392at2"/>
<dbReference type="SUPFAM" id="SSF159941">
    <property type="entry name" value="MM3350-like"/>
    <property type="match status" value="1"/>
</dbReference>
<dbReference type="InterPro" id="IPR024047">
    <property type="entry name" value="MM3350-like_sf"/>
</dbReference>
<evidence type="ECO:0000313" key="2">
    <source>
        <dbReference type="EMBL" id="SHJ35209.1"/>
    </source>
</evidence>